<dbReference type="GO" id="GO:0005615">
    <property type="term" value="C:extracellular space"/>
    <property type="evidence" value="ECO:0007669"/>
    <property type="project" value="TreeGrafter"/>
</dbReference>
<proteinExistence type="predicted"/>
<dbReference type="GO" id="GO:0006589">
    <property type="term" value="P:octopamine biosynthetic process"/>
    <property type="evidence" value="ECO:0007669"/>
    <property type="project" value="TreeGrafter"/>
</dbReference>
<dbReference type="GO" id="GO:0030667">
    <property type="term" value="C:secretory granule membrane"/>
    <property type="evidence" value="ECO:0007669"/>
    <property type="project" value="TreeGrafter"/>
</dbReference>
<dbReference type="Gene3D" id="2.60.40.1210">
    <property type="entry name" value="Cellobiose dehydrogenase, cytochrome domain"/>
    <property type="match status" value="1"/>
</dbReference>
<dbReference type="CDD" id="cd09631">
    <property type="entry name" value="DOMON_DOH"/>
    <property type="match status" value="1"/>
</dbReference>
<feature type="chain" id="PRO_5042249526" evidence="1">
    <location>
        <begin position="20"/>
        <end position="221"/>
    </location>
</feature>
<feature type="domain" description="DOMON" evidence="2">
    <location>
        <begin position="41"/>
        <end position="159"/>
    </location>
</feature>
<dbReference type="AlphaFoldDB" id="A0AAE1GY75"/>
<evidence type="ECO:0000313" key="4">
    <source>
        <dbReference type="Proteomes" id="UP001219518"/>
    </source>
</evidence>
<keyword evidence="1" id="KW-0732">Signal</keyword>
<dbReference type="PANTHER" id="PTHR10157:SF23">
    <property type="entry name" value="MOXD1 HOMOLOG 1"/>
    <property type="match status" value="1"/>
</dbReference>
<dbReference type="PROSITE" id="PS50836">
    <property type="entry name" value="DOMON"/>
    <property type="match status" value="1"/>
</dbReference>
<dbReference type="Pfam" id="PF03351">
    <property type="entry name" value="DOMON"/>
    <property type="match status" value="1"/>
</dbReference>
<dbReference type="InterPro" id="IPR000945">
    <property type="entry name" value="DBH-like"/>
</dbReference>
<dbReference type="Proteomes" id="UP001219518">
    <property type="component" value="Unassembled WGS sequence"/>
</dbReference>
<dbReference type="GO" id="GO:0004500">
    <property type="term" value="F:dopamine beta-monooxygenase activity"/>
    <property type="evidence" value="ECO:0007669"/>
    <property type="project" value="InterPro"/>
</dbReference>
<dbReference type="GO" id="GO:0042420">
    <property type="term" value="P:dopamine catabolic process"/>
    <property type="evidence" value="ECO:0007669"/>
    <property type="project" value="TreeGrafter"/>
</dbReference>
<accession>A0AAE1GY75</accession>
<protein>
    <submittedName>
        <fullName evidence="3">DBH-like monooxygenase protein 1</fullName>
    </submittedName>
</protein>
<name>A0AAE1GY75_9NEOP</name>
<dbReference type="InterPro" id="IPR005018">
    <property type="entry name" value="DOMON_domain"/>
</dbReference>
<evidence type="ECO:0000313" key="3">
    <source>
        <dbReference type="EMBL" id="KAK3910921.1"/>
    </source>
</evidence>
<gene>
    <name evidence="3" type="ORF">KUF71_020625</name>
</gene>
<organism evidence="3 4">
    <name type="scientific">Frankliniella fusca</name>
    <dbReference type="NCBI Taxonomy" id="407009"/>
    <lineage>
        <taxon>Eukaryota</taxon>
        <taxon>Metazoa</taxon>
        <taxon>Ecdysozoa</taxon>
        <taxon>Arthropoda</taxon>
        <taxon>Hexapoda</taxon>
        <taxon>Insecta</taxon>
        <taxon>Pterygota</taxon>
        <taxon>Neoptera</taxon>
        <taxon>Paraneoptera</taxon>
        <taxon>Thysanoptera</taxon>
        <taxon>Terebrantia</taxon>
        <taxon>Thripoidea</taxon>
        <taxon>Thripidae</taxon>
        <taxon>Frankliniella</taxon>
    </lineage>
</organism>
<comment type="caution">
    <text evidence="3">The sequence shown here is derived from an EMBL/GenBank/DDBJ whole genome shotgun (WGS) entry which is preliminary data.</text>
</comment>
<dbReference type="PANTHER" id="PTHR10157">
    <property type="entry name" value="DOPAMINE BETA HYDROXYLASE RELATED"/>
    <property type="match status" value="1"/>
</dbReference>
<dbReference type="GO" id="GO:0042421">
    <property type="term" value="P:norepinephrine biosynthetic process"/>
    <property type="evidence" value="ECO:0007669"/>
    <property type="project" value="TreeGrafter"/>
</dbReference>
<keyword evidence="3" id="KW-0560">Oxidoreductase</keyword>
<keyword evidence="4" id="KW-1185">Reference proteome</keyword>
<reference evidence="3" key="1">
    <citation type="submission" date="2021-07" db="EMBL/GenBank/DDBJ databases">
        <authorList>
            <person name="Catto M.A."/>
            <person name="Jacobson A."/>
            <person name="Kennedy G."/>
            <person name="Labadie P."/>
            <person name="Hunt B.G."/>
            <person name="Srinivasan R."/>
        </authorList>
    </citation>
    <scope>NUCLEOTIDE SEQUENCE</scope>
    <source>
        <strain evidence="3">PL_HMW_Pooled</strain>
        <tissue evidence="3">Head</tissue>
    </source>
</reference>
<evidence type="ECO:0000259" key="2">
    <source>
        <dbReference type="PROSITE" id="PS50836"/>
    </source>
</evidence>
<dbReference type="SMART" id="SM00664">
    <property type="entry name" value="DoH"/>
    <property type="match status" value="1"/>
</dbReference>
<sequence>MVALVLVGLLAVHAHGAGAGAGAGPLQHAAWQHEQRLDLEGVVLLRWNSTGLGRAVMVLEVAARTRGYVGLGLSPYTGTMAGADLVLAWVDDAGVPHARDLWADQNGSPTLDKHQDWAVIAAEENETHTVVRLSRPLITQHVMDVQIQPGPVRVIFSWSGADPGRAPHYHGKEQRGVSEVCLLACSGSAGPGPGPGPGRGLGLGLLLPLITSIIGLGALNK</sequence>
<dbReference type="InterPro" id="IPR045266">
    <property type="entry name" value="DOH_DOMON"/>
</dbReference>
<feature type="signal peptide" evidence="1">
    <location>
        <begin position="1"/>
        <end position="19"/>
    </location>
</feature>
<reference evidence="3" key="2">
    <citation type="journal article" date="2023" name="BMC Genomics">
        <title>Pest status, molecular evolution, and epigenetic factors derived from the genome assembly of Frankliniella fusca, a thysanopteran phytovirus vector.</title>
        <authorList>
            <person name="Catto M.A."/>
            <person name="Labadie P.E."/>
            <person name="Jacobson A.L."/>
            <person name="Kennedy G.G."/>
            <person name="Srinivasan R."/>
            <person name="Hunt B.G."/>
        </authorList>
    </citation>
    <scope>NUCLEOTIDE SEQUENCE</scope>
    <source>
        <strain evidence="3">PL_HMW_Pooled</strain>
    </source>
</reference>
<evidence type="ECO:0000256" key="1">
    <source>
        <dbReference type="SAM" id="SignalP"/>
    </source>
</evidence>
<dbReference type="EMBL" id="JAHWGI010000215">
    <property type="protein sequence ID" value="KAK3910921.1"/>
    <property type="molecule type" value="Genomic_DNA"/>
</dbReference>
<keyword evidence="3" id="KW-0503">Monooxygenase</keyword>
<dbReference type="GO" id="GO:0005507">
    <property type="term" value="F:copper ion binding"/>
    <property type="evidence" value="ECO:0007669"/>
    <property type="project" value="TreeGrafter"/>
</dbReference>